<evidence type="ECO:0000313" key="2">
    <source>
        <dbReference type="EMBL" id="KGO86426.1"/>
    </source>
</evidence>
<dbReference type="OrthoDB" id="1253105at2"/>
<feature type="transmembrane region" description="Helical" evidence="1">
    <location>
        <begin position="161"/>
        <end position="184"/>
    </location>
</feature>
<reference evidence="2 3" key="1">
    <citation type="submission" date="2013-09" db="EMBL/GenBank/DDBJ databases">
        <authorList>
            <person name="Zeng Z."/>
            <person name="Chen C."/>
        </authorList>
    </citation>
    <scope>NUCLEOTIDE SEQUENCE [LARGE SCALE GENOMIC DNA]</scope>
    <source>
        <strain evidence="2 3">WB 3.3-2</strain>
    </source>
</reference>
<feature type="transmembrane region" description="Helical" evidence="1">
    <location>
        <begin position="196"/>
        <end position="214"/>
    </location>
</feature>
<gene>
    <name evidence="2" type="ORF">Q765_11135</name>
</gene>
<name>A0A0A2M486_9FLAO</name>
<keyword evidence="1" id="KW-1133">Transmembrane helix</keyword>
<protein>
    <submittedName>
        <fullName evidence="2">Uncharacterized protein</fullName>
    </submittedName>
</protein>
<feature type="transmembrane region" description="Helical" evidence="1">
    <location>
        <begin position="128"/>
        <end position="155"/>
    </location>
</feature>
<evidence type="ECO:0000256" key="1">
    <source>
        <dbReference type="SAM" id="Phobius"/>
    </source>
</evidence>
<dbReference type="RefSeq" id="WP_020213774.1">
    <property type="nucleotide sequence ID" value="NZ_JRLX01000010.1"/>
</dbReference>
<dbReference type="AlphaFoldDB" id="A0A0A2M486"/>
<keyword evidence="3" id="KW-1185">Reference proteome</keyword>
<proteinExistence type="predicted"/>
<organism evidence="2 3">
    <name type="scientific">Flavobacterium rivuli WB 3.3-2 = DSM 21788</name>
    <dbReference type="NCBI Taxonomy" id="1121895"/>
    <lineage>
        <taxon>Bacteria</taxon>
        <taxon>Pseudomonadati</taxon>
        <taxon>Bacteroidota</taxon>
        <taxon>Flavobacteriia</taxon>
        <taxon>Flavobacteriales</taxon>
        <taxon>Flavobacteriaceae</taxon>
        <taxon>Flavobacterium</taxon>
    </lineage>
</organism>
<evidence type="ECO:0000313" key="3">
    <source>
        <dbReference type="Proteomes" id="UP000030152"/>
    </source>
</evidence>
<accession>A0A0A2M486</accession>
<dbReference type="Proteomes" id="UP000030152">
    <property type="component" value="Unassembled WGS sequence"/>
</dbReference>
<comment type="caution">
    <text evidence="2">The sequence shown here is derived from an EMBL/GenBank/DDBJ whole genome shotgun (WGS) entry which is preliminary data.</text>
</comment>
<keyword evidence="1" id="KW-0812">Transmembrane</keyword>
<dbReference type="STRING" id="1121895.GCA_000378485_02606"/>
<sequence length="218" mass="23783">MNEFKNTGGAKIGALKSSWPFATLNVTRNKLELNVSLIGKLVFLPGDIISLMPHPRGYKMGAGIKIHHKVPQYKDEVVFWSSKSPAELLRQIEATGFMANTDAIGHRAQTEVRELQTQGGFAMKTKPLVMLLTLWLAIVIYGAVNMSLTGSLVAFLSAMQLAFVVVILFAVVTLASPYFASGVLKPGYTIADVKKFLIFFIIIAVFMVVGFSISSNVV</sequence>
<keyword evidence="1" id="KW-0472">Membrane</keyword>
<dbReference type="eggNOG" id="ENOG503123K">
    <property type="taxonomic scope" value="Bacteria"/>
</dbReference>
<dbReference type="EMBL" id="JRLX01000010">
    <property type="protein sequence ID" value="KGO86426.1"/>
    <property type="molecule type" value="Genomic_DNA"/>
</dbReference>